<gene>
    <name evidence="1" type="ORF">PoB_006224600</name>
</gene>
<comment type="caution">
    <text evidence="1">The sequence shown here is derived from an EMBL/GenBank/DDBJ whole genome shotgun (WGS) entry which is preliminary data.</text>
</comment>
<sequence>MTFAIRQKKDKLKTSKKKEVKNNSTENMLGHLLKFSTKNDLVLQKVMEYPLGPVPEALAIPDEFPIKTNEAGLIHKLRDTSAIKSPAIDQKHIHIIDGNLNIMLCMCLIYQTHLVSCPAEYFVLSPKLPRPTSLQRIP</sequence>
<evidence type="ECO:0000313" key="2">
    <source>
        <dbReference type="Proteomes" id="UP000735302"/>
    </source>
</evidence>
<evidence type="ECO:0008006" key="3">
    <source>
        <dbReference type="Google" id="ProtNLM"/>
    </source>
</evidence>
<proteinExistence type="predicted"/>
<reference evidence="1 2" key="1">
    <citation type="journal article" date="2021" name="Elife">
        <title>Chloroplast acquisition without the gene transfer in kleptoplastic sea slugs, Plakobranchus ocellatus.</title>
        <authorList>
            <person name="Maeda T."/>
            <person name="Takahashi S."/>
            <person name="Yoshida T."/>
            <person name="Shimamura S."/>
            <person name="Takaki Y."/>
            <person name="Nagai Y."/>
            <person name="Toyoda A."/>
            <person name="Suzuki Y."/>
            <person name="Arimoto A."/>
            <person name="Ishii H."/>
            <person name="Satoh N."/>
            <person name="Nishiyama T."/>
            <person name="Hasebe M."/>
            <person name="Maruyama T."/>
            <person name="Minagawa J."/>
            <person name="Obokata J."/>
            <person name="Shigenobu S."/>
        </authorList>
    </citation>
    <scope>NUCLEOTIDE SEQUENCE [LARGE SCALE GENOMIC DNA]</scope>
</reference>
<name>A0AAV4CV03_9GAST</name>
<organism evidence="1 2">
    <name type="scientific">Plakobranchus ocellatus</name>
    <dbReference type="NCBI Taxonomy" id="259542"/>
    <lineage>
        <taxon>Eukaryota</taxon>
        <taxon>Metazoa</taxon>
        <taxon>Spiralia</taxon>
        <taxon>Lophotrochozoa</taxon>
        <taxon>Mollusca</taxon>
        <taxon>Gastropoda</taxon>
        <taxon>Heterobranchia</taxon>
        <taxon>Euthyneura</taxon>
        <taxon>Panpulmonata</taxon>
        <taxon>Sacoglossa</taxon>
        <taxon>Placobranchoidea</taxon>
        <taxon>Plakobranchidae</taxon>
        <taxon>Plakobranchus</taxon>
    </lineage>
</organism>
<dbReference type="EMBL" id="BLXT01007004">
    <property type="protein sequence ID" value="GFO35741.1"/>
    <property type="molecule type" value="Genomic_DNA"/>
</dbReference>
<accession>A0AAV4CV03</accession>
<dbReference type="AlphaFoldDB" id="A0AAV4CV03"/>
<dbReference type="Proteomes" id="UP000735302">
    <property type="component" value="Unassembled WGS sequence"/>
</dbReference>
<evidence type="ECO:0000313" key="1">
    <source>
        <dbReference type="EMBL" id="GFO35741.1"/>
    </source>
</evidence>
<protein>
    <recommendedName>
        <fullName evidence="3">Reverse transcriptase domain-containing protein</fullName>
    </recommendedName>
</protein>
<keyword evidence="2" id="KW-1185">Reference proteome</keyword>